<accession>A0AC58SR54</accession>
<evidence type="ECO:0000313" key="2">
    <source>
        <dbReference type="RefSeq" id="XP_075087458.1"/>
    </source>
</evidence>
<keyword evidence="1" id="KW-1185">Reference proteome</keyword>
<organism evidence="1 2">
    <name type="scientific">Nicotiana tabacum</name>
    <name type="common">Common tobacco</name>
    <dbReference type="NCBI Taxonomy" id="4097"/>
    <lineage>
        <taxon>Eukaryota</taxon>
        <taxon>Viridiplantae</taxon>
        <taxon>Streptophyta</taxon>
        <taxon>Embryophyta</taxon>
        <taxon>Tracheophyta</taxon>
        <taxon>Spermatophyta</taxon>
        <taxon>Magnoliopsida</taxon>
        <taxon>eudicotyledons</taxon>
        <taxon>Gunneridae</taxon>
        <taxon>Pentapetalae</taxon>
        <taxon>asterids</taxon>
        <taxon>lamiids</taxon>
        <taxon>Solanales</taxon>
        <taxon>Solanaceae</taxon>
        <taxon>Nicotianoideae</taxon>
        <taxon>Nicotianeae</taxon>
        <taxon>Nicotiana</taxon>
    </lineage>
</organism>
<sequence length="731" mass="81674">MKQEISKLMISDDQRSHRQRSHSISPQRPPRLRGGGGFDGGTAMWKRGSTSFRHSSPLQRESSSKGERDNGNGGSSAAVKFTDRQYLNILQSMGQAVHIFDLNGHIIYWNRTAEKLYGYSAAEALGQDLIELLTDAQDHDIANNIVYRVLRGESWTGQFPVKNKRGDRFVVVATDTPFYDDDGTLLGVICVSSDMRPFQETGLASMGVTQLEADTRFRARTLASSKLGSDPQQPLQVSIASKISNLASKVSNKVKSKIKTGESIVLREGGSGDSHYSDHAFSEAALSVSDHREDANSSGASTPRGDVHPSPFGVFSDLSRDSGDEGEGKQGISKIITLKAEAWMARKSLSWPWKGNEQEASEARTTRFVWPWLNNDQDNELNRSNSYNALKPENQFIDTNRTTTNEATGSWSSSFNVNSTSSVSSFGSTSSNAVNKVDMDTDSLDYEILWEDLTIGEHIGEGSCGTVYHGLWYGSDVAVKVFSKQEYSDEVIYSFKQEVSLMKRLRHPNILLFMGAVTSPERLCIVTEFLPRGSLFRLLQRNSSKLEWRRRVHMALDIARGVNYLHHLNPPIVHRDLKSSNLLVDKNWTVKVGDFGLSRLKHETYLATKTGKGTPQWMAPEVLRSEHSDEKSDVYSFGVILWELATEKIPWDSLNSMQVVGAVGFMNQRLDIPKNVNPQWASIIESCWHSEPQCRPSFQELVEKLKDLQRQYIIQAQTARNAGGDSSQKEQ</sequence>
<evidence type="ECO:0000313" key="1">
    <source>
        <dbReference type="Proteomes" id="UP000790787"/>
    </source>
</evidence>
<dbReference type="Proteomes" id="UP000790787">
    <property type="component" value="Chromosome 15"/>
</dbReference>
<reference evidence="2" key="2">
    <citation type="submission" date="2025-08" db="UniProtKB">
        <authorList>
            <consortium name="RefSeq"/>
        </authorList>
    </citation>
    <scope>IDENTIFICATION</scope>
    <source>
        <tissue evidence="2">Leaf</tissue>
    </source>
</reference>
<gene>
    <name evidence="2" type="primary">LOC107808321</name>
</gene>
<dbReference type="RefSeq" id="XP_075087458.1">
    <property type="nucleotide sequence ID" value="XM_075231357.1"/>
</dbReference>
<reference evidence="1" key="1">
    <citation type="journal article" date="2014" name="Nat. Commun.">
        <title>The tobacco genome sequence and its comparison with those of tomato and potato.</title>
        <authorList>
            <person name="Sierro N."/>
            <person name="Battey J.N."/>
            <person name="Ouadi S."/>
            <person name="Bakaher N."/>
            <person name="Bovet L."/>
            <person name="Willig A."/>
            <person name="Goepfert S."/>
            <person name="Peitsch M.C."/>
            <person name="Ivanov N.V."/>
        </authorList>
    </citation>
    <scope>NUCLEOTIDE SEQUENCE [LARGE SCALE GENOMIC DNA]</scope>
</reference>
<protein>
    <submittedName>
        <fullName evidence="2">Uncharacterized protein LOC107808321 isoform X2</fullName>
    </submittedName>
</protein>
<proteinExistence type="predicted"/>
<name>A0AC58SR54_TOBAC</name>